<dbReference type="OMA" id="HHICWDD"/>
<dbReference type="GO" id="GO:0031177">
    <property type="term" value="F:phosphopantetheine binding"/>
    <property type="evidence" value="ECO:0007669"/>
    <property type="project" value="TreeGrafter"/>
</dbReference>
<name>W6QNV9_PENRF</name>
<gene>
    <name evidence="6" type="ORF">PROQFM164_S09g000016</name>
</gene>
<dbReference type="InterPro" id="IPR001242">
    <property type="entry name" value="Condensation_dom"/>
</dbReference>
<evidence type="ECO:0000256" key="4">
    <source>
        <dbReference type="ARBA" id="ARBA00029454"/>
    </source>
</evidence>
<organism evidence="6 7">
    <name type="scientific">Penicillium roqueforti (strain FM164)</name>
    <dbReference type="NCBI Taxonomy" id="1365484"/>
    <lineage>
        <taxon>Eukaryota</taxon>
        <taxon>Fungi</taxon>
        <taxon>Dikarya</taxon>
        <taxon>Ascomycota</taxon>
        <taxon>Pezizomycotina</taxon>
        <taxon>Eurotiomycetes</taxon>
        <taxon>Eurotiomycetidae</taxon>
        <taxon>Eurotiales</taxon>
        <taxon>Aspergillaceae</taxon>
        <taxon>Penicillium</taxon>
    </lineage>
</organism>
<dbReference type="PANTHER" id="PTHR45527:SF11">
    <property type="entry name" value="NONRIBOSOMAL PEPTIDE SYNTHETASE 5"/>
    <property type="match status" value="1"/>
</dbReference>
<proteinExistence type="inferred from homology"/>
<dbReference type="Pfam" id="PF00550">
    <property type="entry name" value="PP-binding"/>
    <property type="match status" value="1"/>
</dbReference>
<dbReference type="SUPFAM" id="SSF56801">
    <property type="entry name" value="Acetyl-CoA synthetase-like"/>
    <property type="match status" value="2"/>
</dbReference>
<comment type="similarity">
    <text evidence="4">Belongs to the NRP synthetase family.</text>
</comment>
<dbReference type="Pfam" id="PF00501">
    <property type="entry name" value="AMP-binding"/>
    <property type="match status" value="2"/>
</dbReference>
<dbReference type="GO" id="GO:0005737">
    <property type="term" value="C:cytoplasm"/>
    <property type="evidence" value="ECO:0007669"/>
    <property type="project" value="TreeGrafter"/>
</dbReference>
<keyword evidence="1" id="KW-0596">Phosphopantetheine</keyword>
<dbReference type="SUPFAM" id="SSF47336">
    <property type="entry name" value="ACP-like"/>
    <property type="match status" value="2"/>
</dbReference>
<evidence type="ECO:0000256" key="3">
    <source>
        <dbReference type="ARBA" id="ARBA00022598"/>
    </source>
</evidence>
<dbReference type="InterPro" id="IPR009081">
    <property type="entry name" value="PP-bd_ACP"/>
</dbReference>
<dbReference type="SUPFAM" id="SSF52777">
    <property type="entry name" value="CoA-dependent acyltransferases"/>
    <property type="match status" value="4"/>
</dbReference>
<dbReference type="GO" id="GO:0016874">
    <property type="term" value="F:ligase activity"/>
    <property type="evidence" value="ECO:0007669"/>
    <property type="project" value="UniProtKB-KW"/>
</dbReference>
<dbReference type="InterPro" id="IPR010071">
    <property type="entry name" value="AA_adenyl_dom"/>
</dbReference>
<dbReference type="GO" id="GO:0043041">
    <property type="term" value="P:amino acid activation for nonribosomal peptide biosynthetic process"/>
    <property type="evidence" value="ECO:0007669"/>
    <property type="project" value="TreeGrafter"/>
</dbReference>
<dbReference type="InterPro" id="IPR006162">
    <property type="entry name" value="Ppantetheine_attach_site"/>
</dbReference>
<dbReference type="STRING" id="1365484.W6QNV9"/>
<dbReference type="Gene3D" id="3.40.50.12780">
    <property type="entry name" value="N-terminal domain of ligase-like"/>
    <property type="match status" value="2"/>
</dbReference>
<dbReference type="EMBL" id="HG792023">
    <property type="protein sequence ID" value="CDM38100.1"/>
    <property type="molecule type" value="Genomic_DNA"/>
</dbReference>
<protein>
    <submittedName>
        <fullName evidence="6">AMP-dependent synthetase/ligase</fullName>
    </submittedName>
</protein>
<keyword evidence="2" id="KW-0597">Phosphoprotein</keyword>
<dbReference type="Gene3D" id="3.30.559.30">
    <property type="entry name" value="Nonribosomal peptide synthetase, condensation domain"/>
    <property type="match status" value="2"/>
</dbReference>
<accession>W6QNV9</accession>
<dbReference type="PROSITE" id="PS00012">
    <property type="entry name" value="PHOSPHOPANTETHEINE"/>
    <property type="match status" value="2"/>
</dbReference>
<dbReference type="Gene3D" id="1.10.1200.10">
    <property type="entry name" value="ACP-like"/>
    <property type="match status" value="2"/>
</dbReference>
<evidence type="ECO:0000313" key="6">
    <source>
        <dbReference type="EMBL" id="CDM38100.1"/>
    </source>
</evidence>
<dbReference type="GO" id="GO:0044550">
    <property type="term" value="P:secondary metabolite biosynthetic process"/>
    <property type="evidence" value="ECO:0007669"/>
    <property type="project" value="TreeGrafter"/>
</dbReference>
<dbReference type="InterPro" id="IPR023213">
    <property type="entry name" value="CAT-like_dom_sf"/>
</dbReference>
<dbReference type="Proteomes" id="UP000030686">
    <property type="component" value="Unassembled WGS sequence"/>
</dbReference>
<evidence type="ECO:0000256" key="2">
    <source>
        <dbReference type="ARBA" id="ARBA00022553"/>
    </source>
</evidence>
<dbReference type="Gene3D" id="3.30.559.10">
    <property type="entry name" value="Chloramphenicol acetyltransferase-like domain"/>
    <property type="match status" value="2"/>
</dbReference>
<evidence type="ECO:0000259" key="5">
    <source>
        <dbReference type="PROSITE" id="PS50075"/>
    </source>
</evidence>
<dbReference type="PANTHER" id="PTHR45527">
    <property type="entry name" value="NONRIBOSOMAL PEPTIDE SYNTHETASE"/>
    <property type="match status" value="1"/>
</dbReference>
<dbReference type="Gene3D" id="3.30.300.30">
    <property type="match status" value="2"/>
</dbReference>
<dbReference type="Pfam" id="PF00668">
    <property type="entry name" value="Condensation"/>
    <property type="match status" value="2"/>
</dbReference>
<dbReference type="PROSITE" id="PS50075">
    <property type="entry name" value="CARRIER"/>
    <property type="match status" value="1"/>
</dbReference>
<sequence>MTPHATPESPAVSGEDHRLRSICALIKANADVQPNSIAVSQGNRSLTYEKLDKASLFLAALFDSHGIRTGDSIPIFLSRSLESVASILALMRLGACLVPMDASSWSQQRVDAVLQTVEPKVVVKSEKTGLNSARYSVIEADTIRLTYNASFTETEIPTITRDLDTPGDSEHPAYIIFTSGTTGSPKGVVIPRRCVENYVLQGWDRGMPFNLGVGRDDKILLLFSFAFDVLSEPERVLEDAKHCTILPATPSLLITLGDPQAYSRAKNIFLGGESPSSALIERWWSPNRRIFNCYGPTETTICTSMAELRPGNPIVLGTPMKKTKMLILDEHLEESDEGEICISGPGLASGYYKNEALTAERFVTWKGRRLYRTLDRAHRVPEGIIFCGREDSMVKNRGYLINIDMEVLPILTSYPEVQSAAALMYKGRLVAAVTPESIDGTEMRLQLSLSHDEFVVPDQIIALRELDRTSNGKVDLKRLRDTFESISTKFSSNTTSGTRLEILQEAVAEALGHSTGSVGTSCSFWELGGNSLLAIKLLSILRKGGYTVDFQGLFTPISLVLLSELLEKADAPEEEPLAPLWDTVHSDSSVTSPITTTQMGMIRSSIKFSAASYMLVTIAFPWNSTTEYSDIFCNAWKAVLEQHSIFRTTFDLTEGKQKVGSTYHHDWETHFVTDEDAPLALLNHSDELMKSTGHVDYSNVFRPLNTFRLLVNESKSNAHLLWLVHHSLIDGWSMSNIIEQVQTLLEGGTLKNTPAQFWQFSRSLSQRSQLPQDKEVAFWKEAFSKVADAVPLSLPKPNEGMEEQRFGITTVNVELELDQVEQICRTQNVTSAAMIHAAWALLLRSYTAQEQITFGTVFSGRDFPLHGIDSLVGPTLNTCPFPMSLLDHKSKQNFLSSVQTLLLDIGSHQWSAQEALQTIMPGSHTRVYQTALFLEYNLPGFEDSTWKFSRTDVPEFGLTVLIRREGGRLTFHGLYNQTMYTRPVIQRMIIHFRNIFVALLDPLCQTISQVCGRMLEPTELLSLTTNSSTFMSPYVGPSNLKDSFEIGVDKWPDTVAIESTSRSITYRELDQLGNYVAKTIAASVCPGDAVGIISDRGIEWLISVIAVIKSGAIYVPLDTKLPIERMRIMVKSARVKLCIFPNENCQAKFQDIFQHNILLHQLLGDTVPTMCPRLETVTMGEDFAYITFTSGSTGVPKGVQIPHRAVVSYLSYGPARMDARPGRRHSQMFSPGFDVNQAEIFGTLCYGATLVLADPVDPFSHLSRVDATMITPSFLSVLEPSDYPNIDTILFAGEAVPQVLADRWAGTKAVYNSYGPCECTIGCLFKLLSPHEEVTLGRTIPRVGVYLLDSRNQPVPIGVPGEICLSGIQVANGYIGAEMQSVSQTRFIPDPFVPGHRMYRTGDCAVWTEDMEPKFLGRYDNQVKIRGYRVELSEVENAIRTVCAEIRRAVALVSGDNIVAFVEPDNINIPGLHEALRTKLPRYACPSTIVAFSVLPTMPNQKLDRKALQSHLNLEKRQSPDPLTPTQSLVAQVWREAIGLPETVEIGEESEFLALGGNSLSQIKAAQIASRILNTKLPMGLFIFNTVLSALCKEITDHISDEDQLYTQRSFSSSWQTAKPPYTATSNIEEEAFHLSASSPTPQAFNVASHLRLKGDLHLEFFQKAIEKVISSEPVLKSCFKDVDGQIVRGQSHDSSEMIVDKIPNPPISSFANRKFDLSSGPLTRIMINQNISWVDLVIVQHHAVTDKASINLLLKKVQEEYRRSLESDPQTDVTSPAHETPDYTIWAQWQKYNQPPLSKHAPYWRDHLLNLPSPPFESLGQGSRTYAGNSQSIVLRTSPSFFGSMEVYVALVAKAIANVQGTRDVIVGIPHVDRTEPGTESLLGCFLDRLPVRVDGSLNEFESLIKTVRTSIQNALMHSIPLKDIRKIAGEDEIFQVMVVYNRKEDSNANNLSLPGVEVESGVLKTTGAKFPLLIEFTEEKQHTTCDFEYMEDMVSSETVAIIAQTMMKILSAV</sequence>
<evidence type="ECO:0000313" key="7">
    <source>
        <dbReference type="Proteomes" id="UP000030686"/>
    </source>
</evidence>
<keyword evidence="3 6" id="KW-0436">Ligase</keyword>
<dbReference type="Gene3D" id="3.40.50.980">
    <property type="match status" value="2"/>
</dbReference>
<dbReference type="InterPro" id="IPR000873">
    <property type="entry name" value="AMP-dep_synth/lig_dom"/>
</dbReference>
<dbReference type="InterPro" id="IPR036736">
    <property type="entry name" value="ACP-like_sf"/>
</dbReference>
<dbReference type="OrthoDB" id="416786at2759"/>
<dbReference type="NCBIfam" id="TIGR01733">
    <property type="entry name" value="AA-adenyl-dom"/>
    <property type="match status" value="1"/>
</dbReference>
<dbReference type="InterPro" id="IPR042099">
    <property type="entry name" value="ANL_N_sf"/>
</dbReference>
<feature type="domain" description="Carrier" evidence="5">
    <location>
        <begin position="1524"/>
        <end position="1599"/>
    </location>
</feature>
<dbReference type="InterPro" id="IPR020845">
    <property type="entry name" value="AMP-binding_CS"/>
</dbReference>
<dbReference type="CDD" id="cd17653">
    <property type="entry name" value="A_NRPS_GliP_like"/>
    <property type="match status" value="1"/>
</dbReference>
<evidence type="ECO:0000256" key="1">
    <source>
        <dbReference type="ARBA" id="ARBA00022450"/>
    </source>
</evidence>
<reference evidence="6" key="1">
    <citation type="journal article" date="2014" name="Nat. Commun.">
        <title>Multiple recent horizontal transfers of a large genomic region in cheese making fungi.</title>
        <authorList>
            <person name="Cheeseman K."/>
            <person name="Ropars J."/>
            <person name="Renault P."/>
            <person name="Dupont J."/>
            <person name="Gouzy J."/>
            <person name="Branca A."/>
            <person name="Abraham A.L."/>
            <person name="Ceppi M."/>
            <person name="Conseiller E."/>
            <person name="Debuchy R."/>
            <person name="Malagnac F."/>
            <person name="Goarin A."/>
            <person name="Silar P."/>
            <person name="Lacoste S."/>
            <person name="Sallet E."/>
            <person name="Bensimon A."/>
            <person name="Giraud T."/>
            <person name="Brygoo Y."/>
        </authorList>
    </citation>
    <scope>NUCLEOTIDE SEQUENCE [LARGE SCALE GENOMIC DNA]</scope>
    <source>
        <strain evidence="6">FM164</strain>
    </source>
</reference>
<dbReference type="PROSITE" id="PS00455">
    <property type="entry name" value="AMP_BINDING"/>
    <property type="match status" value="2"/>
</dbReference>
<keyword evidence="7" id="KW-1185">Reference proteome</keyword>
<dbReference type="InterPro" id="IPR045851">
    <property type="entry name" value="AMP-bd_C_sf"/>
</dbReference>